<evidence type="ECO:0000313" key="10">
    <source>
        <dbReference type="Proteomes" id="UP000284051"/>
    </source>
</evidence>
<dbReference type="InterPro" id="IPR018060">
    <property type="entry name" value="HTH_AraC"/>
</dbReference>
<dbReference type="Proteomes" id="UP000095350">
    <property type="component" value="Unassembled WGS sequence"/>
</dbReference>
<dbReference type="Gene3D" id="1.10.10.60">
    <property type="entry name" value="Homeodomain-like"/>
    <property type="match status" value="2"/>
</dbReference>
<reference evidence="5 8" key="1">
    <citation type="submission" date="2015-09" db="EMBL/GenBank/DDBJ databases">
        <authorList>
            <consortium name="Pathogen Informatics"/>
        </authorList>
    </citation>
    <scope>NUCLEOTIDE SEQUENCE [LARGE SCALE GENOMIC DNA]</scope>
    <source>
        <strain evidence="5 8">2789STDY5834960</strain>
    </source>
</reference>
<keyword evidence="5" id="KW-0808">Transferase</keyword>
<dbReference type="Gene3D" id="2.60.120.10">
    <property type="entry name" value="Jelly Rolls"/>
    <property type="match status" value="1"/>
</dbReference>
<feature type="domain" description="HTH araC/xylS-type" evidence="4">
    <location>
        <begin position="252"/>
        <end position="349"/>
    </location>
</feature>
<dbReference type="PANTHER" id="PTHR43280">
    <property type="entry name" value="ARAC-FAMILY TRANSCRIPTIONAL REGULATOR"/>
    <property type="match status" value="1"/>
</dbReference>
<evidence type="ECO:0000259" key="4">
    <source>
        <dbReference type="PROSITE" id="PS01124"/>
    </source>
</evidence>
<dbReference type="SUPFAM" id="SSF46689">
    <property type="entry name" value="Homeodomain-like"/>
    <property type="match status" value="1"/>
</dbReference>
<evidence type="ECO:0000313" key="8">
    <source>
        <dbReference type="Proteomes" id="UP000095350"/>
    </source>
</evidence>
<dbReference type="Proteomes" id="UP000283513">
    <property type="component" value="Unassembled WGS sequence"/>
</dbReference>
<name>A0A173SFK9_9FIRM</name>
<dbReference type="AlphaFoldDB" id="A0A173SFK9"/>
<dbReference type="EC" id="2.1.1.-" evidence="5"/>
<dbReference type="Proteomes" id="UP000284051">
    <property type="component" value="Unassembled WGS sequence"/>
</dbReference>
<evidence type="ECO:0000313" key="9">
    <source>
        <dbReference type="Proteomes" id="UP000283513"/>
    </source>
</evidence>
<accession>A0A173SFK9</accession>
<evidence type="ECO:0000313" key="7">
    <source>
        <dbReference type="EMBL" id="RHG25518.1"/>
    </source>
</evidence>
<dbReference type="GO" id="GO:0032259">
    <property type="term" value="P:methylation"/>
    <property type="evidence" value="ECO:0007669"/>
    <property type="project" value="UniProtKB-KW"/>
</dbReference>
<dbReference type="Pfam" id="PF12833">
    <property type="entry name" value="HTH_18"/>
    <property type="match status" value="1"/>
</dbReference>
<organism evidence="5 8">
    <name type="scientific">Roseburia intestinalis</name>
    <dbReference type="NCBI Taxonomy" id="166486"/>
    <lineage>
        <taxon>Bacteria</taxon>
        <taxon>Bacillati</taxon>
        <taxon>Bacillota</taxon>
        <taxon>Clostridia</taxon>
        <taxon>Lachnospirales</taxon>
        <taxon>Lachnospiraceae</taxon>
        <taxon>Roseburia</taxon>
    </lineage>
</organism>
<evidence type="ECO:0000313" key="5">
    <source>
        <dbReference type="EMBL" id="CUM89354.1"/>
    </source>
</evidence>
<dbReference type="InterPro" id="IPR014710">
    <property type="entry name" value="RmlC-like_jellyroll"/>
</dbReference>
<keyword evidence="3" id="KW-0804">Transcription</keyword>
<dbReference type="OrthoDB" id="2329780at2"/>
<dbReference type="SMART" id="SM00342">
    <property type="entry name" value="HTH_ARAC"/>
    <property type="match status" value="1"/>
</dbReference>
<dbReference type="STRING" id="166486.ERS852572_00971"/>
<dbReference type="EMBL" id="CYXZ01000006">
    <property type="protein sequence ID" value="CUM89354.1"/>
    <property type="molecule type" value="Genomic_DNA"/>
</dbReference>
<keyword evidence="2" id="KW-0238">DNA-binding</keyword>
<dbReference type="GO" id="GO:0008168">
    <property type="term" value="F:methyltransferase activity"/>
    <property type="evidence" value="ECO:0007669"/>
    <property type="project" value="UniProtKB-KW"/>
</dbReference>
<dbReference type="GO" id="GO:0043565">
    <property type="term" value="F:sequence-specific DNA binding"/>
    <property type="evidence" value="ECO:0007669"/>
    <property type="project" value="InterPro"/>
</dbReference>
<evidence type="ECO:0000256" key="3">
    <source>
        <dbReference type="ARBA" id="ARBA00023163"/>
    </source>
</evidence>
<gene>
    <name evidence="5" type="primary">adaA_1</name>
    <name evidence="7" type="ORF">DW264_16930</name>
    <name evidence="6" type="ORF">DW856_14525</name>
    <name evidence="5" type="ORF">ERS852572_00971</name>
</gene>
<evidence type="ECO:0000256" key="1">
    <source>
        <dbReference type="ARBA" id="ARBA00023015"/>
    </source>
</evidence>
<evidence type="ECO:0000256" key="2">
    <source>
        <dbReference type="ARBA" id="ARBA00023125"/>
    </source>
</evidence>
<reference evidence="9 10" key="2">
    <citation type="submission" date="2018-08" db="EMBL/GenBank/DDBJ databases">
        <title>A genome reference for cultivated species of the human gut microbiota.</title>
        <authorList>
            <person name="Zou Y."/>
            <person name="Xue W."/>
            <person name="Luo G."/>
        </authorList>
    </citation>
    <scope>NUCLEOTIDE SEQUENCE [LARGE SCALE GENOMIC DNA]</scope>
    <source>
        <strain evidence="7 10">AM22-21LB</strain>
        <strain evidence="6 9">AM37-1AC</strain>
    </source>
</reference>
<dbReference type="GO" id="GO:0003700">
    <property type="term" value="F:DNA-binding transcription factor activity"/>
    <property type="evidence" value="ECO:0007669"/>
    <property type="project" value="InterPro"/>
</dbReference>
<evidence type="ECO:0000313" key="6">
    <source>
        <dbReference type="EMBL" id="RHC14987.1"/>
    </source>
</evidence>
<dbReference type="InterPro" id="IPR011051">
    <property type="entry name" value="RmlC_Cupin_sf"/>
</dbReference>
<proteinExistence type="predicted"/>
<protein>
    <submittedName>
        <fullName evidence="6">AraC family transcriptional regulator</fullName>
    </submittedName>
    <submittedName>
        <fullName evidence="5">Methylphosphotriester-DNA--protein-cysteine S-methyltransferase</fullName>
        <ecNumber evidence="5">2.1.1.-</ecNumber>
    </submittedName>
</protein>
<dbReference type="InterPro" id="IPR009057">
    <property type="entry name" value="Homeodomain-like_sf"/>
</dbReference>
<dbReference type="PaxDb" id="166486-ERS852572_00971"/>
<sequence length="353" mass="41367">MNPSSIDTLKNNFFEIQNVNSSFNQYYHLTSPYNAVIETYRSDLDQPYFKISSFSPEHTSHSLIDATELLEKMKNRPLHQHDFFEIMFVLQGEAVVKIENTKRVYPSGTGCIVNCNLRHVELLSHDFRIFFLNLSKDYLLSLFQSDNLFHLVPETNMDHCDAFHFLYNNAMDADNVKKEYLDFFSLYHNPEGFQKLYQIAEEIIKITLSPQIGSSFFINGLICRFLDTLSDPSLFHLANIQVDYGNDFLIFTSLTHLLENSDGRLSRHELSDLLSYSGDYLNRIAKKYTGMTLFEYGTTFSIRKAEYYLLKTDLSISEIIAQLKFTNKSHFYKLFYAKHHMSPKEFRSKYRKD</sequence>
<dbReference type="EMBL" id="QSHO01000014">
    <property type="protein sequence ID" value="RHC14987.1"/>
    <property type="molecule type" value="Genomic_DNA"/>
</dbReference>
<dbReference type="PROSITE" id="PS01124">
    <property type="entry name" value="HTH_ARAC_FAMILY_2"/>
    <property type="match status" value="1"/>
</dbReference>
<dbReference type="InterPro" id="IPR003313">
    <property type="entry name" value="AraC-bd"/>
</dbReference>
<keyword evidence="5" id="KW-0489">Methyltransferase</keyword>
<dbReference type="EMBL" id="QRID01000024">
    <property type="protein sequence ID" value="RHG25518.1"/>
    <property type="molecule type" value="Genomic_DNA"/>
</dbReference>
<dbReference type="SUPFAM" id="SSF51182">
    <property type="entry name" value="RmlC-like cupins"/>
    <property type="match status" value="1"/>
</dbReference>
<dbReference type="RefSeq" id="WP_055193546.1">
    <property type="nucleotide sequence ID" value="NZ_CABIYH010000006.1"/>
</dbReference>
<keyword evidence="1" id="KW-0805">Transcription regulation</keyword>
<dbReference type="Pfam" id="PF02311">
    <property type="entry name" value="AraC_binding"/>
    <property type="match status" value="1"/>
</dbReference>
<dbReference type="PANTHER" id="PTHR43280:SF34">
    <property type="entry name" value="ARAC-FAMILY TRANSCRIPTIONAL REGULATOR"/>
    <property type="match status" value="1"/>
</dbReference>